<feature type="region of interest" description="Disordered" evidence="1">
    <location>
        <begin position="1"/>
        <end position="74"/>
    </location>
</feature>
<dbReference type="AlphaFoldDB" id="A0A1R3L129"/>
<organism evidence="2 3">
    <name type="scientific">Corchorus olitorius</name>
    <dbReference type="NCBI Taxonomy" id="93759"/>
    <lineage>
        <taxon>Eukaryota</taxon>
        <taxon>Viridiplantae</taxon>
        <taxon>Streptophyta</taxon>
        <taxon>Embryophyta</taxon>
        <taxon>Tracheophyta</taxon>
        <taxon>Spermatophyta</taxon>
        <taxon>Magnoliopsida</taxon>
        <taxon>eudicotyledons</taxon>
        <taxon>Gunneridae</taxon>
        <taxon>Pentapetalae</taxon>
        <taxon>rosids</taxon>
        <taxon>malvids</taxon>
        <taxon>Malvales</taxon>
        <taxon>Malvaceae</taxon>
        <taxon>Grewioideae</taxon>
        <taxon>Apeibeae</taxon>
        <taxon>Corchorus</taxon>
    </lineage>
</organism>
<reference evidence="3" key="1">
    <citation type="submission" date="2013-09" db="EMBL/GenBank/DDBJ databases">
        <title>Corchorus olitorius genome sequencing.</title>
        <authorList>
            <person name="Alam M."/>
            <person name="Haque M.S."/>
            <person name="Islam M.S."/>
            <person name="Emdad E.M."/>
            <person name="Islam M.M."/>
            <person name="Ahmed B."/>
            <person name="Halim A."/>
            <person name="Hossen Q.M.M."/>
            <person name="Hossain M.Z."/>
            <person name="Ahmed R."/>
            <person name="Khan M.M."/>
            <person name="Islam R."/>
            <person name="Rashid M.M."/>
            <person name="Khan S.A."/>
            <person name="Rahman M.S."/>
            <person name="Alam M."/>
            <person name="Yahiya A.S."/>
            <person name="Khan M.S."/>
            <person name="Azam M.S."/>
            <person name="Haque T."/>
            <person name="Lashkar M.Z.H."/>
            <person name="Akhand A.I."/>
            <person name="Morshed G."/>
            <person name="Roy S."/>
            <person name="Uddin K.S."/>
            <person name="Rabeya T."/>
            <person name="Hossain A.S."/>
            <person name="Chowdhury A."/>
            <person name="Snigdha A.R."/>
            <person name="Mortoza M.S."/>
            <person name="Matin S.A."/>
            <person name="Hoque S.M.E."/>
            <person name="Islam M.K."/>
            <person name="Roy D.K."/>
            <person name="Haider R."/>
            <person name="Moosa M.M."/>
            <person name="Elias S.M."/>
            <person name="Hasan A.M."/>
            <person name="Jahan S."/>
            <person name="Shafiuddin M."/>
            <person name="Mahmood N."/>
            <person name="Shommy N.S."/>
        </authorList>
    </citation>
    <scope>NUCLEOTIDE SEQUENCE [LARGE SCALE GENOMIC DNA]</scope>
    <source>
        <strain evidence="3">cv. O-4</strain>
    </source>
</reference>
<proteinExistence type="predicted"/>
<comment type="caution">
    <text evidence="2">The sequence shown here is derived from an EMBL/GenBank/DDBJ whole genome shotgun (WGS) entry which is preliminary data.</text>
</comment>
<dbReference type="EMBL" id="AWUE01005333">
    <property type="protein sequence ID" value="OMP13031.1"/>
    <property type="molecule type" value="Genomic_DNA"/>
</dbReference>
<accession>A0A1R3L129</accession>
<evidence type="ECO:0000313" key="3">
    <source>
        <dbReference type="Proteomes" id="UP000187203"/>
    </source>
</evidence>
<sequence length="74" mass="8081">MTSEVRERSSEEEDNLNRSTKKVKASAAAEAPDYGNPIQDDCGGMWGQPPRMSFRDAAMGSRDRGPGYDELGSL</sequence>
<evidence type="ECO:0000313" key="2">
    <source>
        <dbReference type="EMBL" id="OMP13031.1"/>
    </source>
</evidence>
<gene>
    <name evidence="2" type="ORF">COLO4_02397</name>
</gene>
<evidence type="ECO:0000256" key="1">
    <source>
        <dbReference type="SAM" id="MobiDB-lite"/>
    </source>
</evidence>
<protein>
    <submittedName>
        <fullName evidence="2">Uncharacterized protein</fullName>
    </submittedName>
</protein>
<name>A0A1R3L129_9ROSI</name>
<keyword evidence="3" id="KW-1185">Reference proteome</keyword>
<dbReference type="Proteomes" id="UP000187203">
    <property type="component" value="Unassembled WGS sequence"/>
</dbReference>